<protein>
    <recommendedName>
        <fullName evidence="4">DUF1648 domain-containing protein</fullName>
    </recommendedName>
</protein>
<dbReference type="EMBL" id="MFCX01000002">
    <property type="protein sequence ID" value="OGE26858.1"/>
    <property type="molecule type" value="Genomic_DNA"/>
</dbReference>
<dbReference type="Proteomes" id="UP000177042">
    <property type="component" value="Unassembled WGS sequence"/>
</dbReference>
<gene>
    <name evidence="2" type="ORF">A3C26_03065</name>
</gene>
<evidence type="ECO:0008006" key="4">
    <source>
        <dbReference type="Google" id="ProtNLM"/>
    </source>
</evidence>
<dbReference type="AlphaFoldDB" id="A0A1F5JE84"/>
<evidence type="ECO:0000256" key="1">
    <source>
        <dbReference type="SAM" id="Phobius"/>
    </source>
</evidence>
<reference evidence="2 3" key="1">
    <citation type="journal article" date="2016" name="Nat. Commun.">
        <title>Thousands of microbial genomes shed light on interconnected biogeochemical processes in an aquifer system.</title>
        <authorList>
            <person name="Anantharaman K."/>
            <person name="Brown C.T."/>
            <person name="Hug L.A."/>
            <person name="Sharon I."/>
            <person name="Castelle C.J."/>
            <person name="Probst A.J."/>
            <person name="Thomas B.C."/>
            <person name="Singh A."/>
            <person name="Wilkins M.J."/>
            <person name="Karaoz U."/>
            <person name="Brodie E.L."/>
            <person name="Williams K.H."/>
            <person name="Hubbard S.S."/>
            <person name="Banfield J.F."/>
        </authorList>
    </citation>
    <scope>NUCLEOTIDE SEQUENCE [LARGE SCALE GENOMIC DNA]</scope>
</reference>
<organism evidence="2 3">
    <name type="scientific">Candidatus Daviesbacteria bacterium RIFCSPHIGHO2_02_FULL_39_12</name>
    <dbReference type="NCBI Taxonomy" id="1797770"/>
    <lineage>
        <taxon>Bacteria</taxon>
        <taxon>Candidatus Daviesiibacteriota</taxon>
    </lineage>
</organism>
<accession>A0A1F5JE84</accession>
<keyword evidence="1" id="KW-0812">Transmembrane</keyword>
<feature type="transmembrane region" description="Helical" evidence="1">
    <location>
        <begin position="54"/>
        <end position="73"/>
    </location>
</feature>
<sequence>MKLNRANQLNLIPAFCAGLIAASILILDKSLPPKLPLFYSLPWGDAQLASPQQLFIIPSVIILITLLNLTISRQLHYSQGFFKKVLLFYSLLTAIILTITFFKIVFIFI</sequence>
<keyword evidence="1" id="KW-1133">Transmembrane helix</keyword>
<feature type="transmembrane region" description="Helical" evidence="1">
    <location>
        <begin position="9"/>
        <end position="27"/>
    </location>
</feature>
<proteinExistence type="predicted"/>
<name>A0A1F5JE84_9BACT</name>
<comment type="caution">
    <text evidence="2">The sequence shown here is derived from an EMBL/GenBank/DDBJ whole genome shotgun (WGS) entry which is preliminary data.</text>
</comment>
<keyword evidence="1" id="KW-0472">Membrane</keyword>
<feature type="transmembrane region" description="Helical" evidence="1">
    <location>
        <begin position="85"/>
        <end position="108"/>
    </location>
</feature>
<evidence type="ECO:0000313" key="3">
    <source>
        <dbReference type="Proteomes" id="UP000177042"/>
    </source>
</evidence>
<evidence type="ECO:0000313" key="2">
    <source>
        <dbReference type="EMBL" id="OGE26858.1"/>
    </source>
</evidence>